<evidence type="ECO:0000313" key="2">
    <source>
        <dbReference type="Proteomes" id="UP000274822"/>
    </source>
</evidence>
<name>A0A433QJG9_9FUNG</name>
<proteinExistence type="predicted"/>
<organism evidence="1 2">
    <name type="scientific">Jimgerdemannia flammicorona</name>
    <dbReference type="NCBI Taxonomy" id="994334"/>
    <lineage>
        <taxon>Eukaryota</taxon>
        <taxon>Fungi</taxon>
        <taxon>Fungi incertae sedis</taxon>
        <taxon>Mucoromycota</taxon>
        <taxon>Mucoromycotina</taxon>
        <taxon>Endogonomycetes</taxon>
        <taxon>Endogonales</taxon>
        <taxon>Endogonaceae</taxon>
        <taxon>Jimgerdemannia</taxon>
    </lineage>
</organism>
<gene>
    <name evidence="1" type="ORF">BC938DRAFT_480066</name>
</gene>
<protein>
    <submittedName>
        <fullName evidence="1">Uncharacterized protein</fullName>
    </submittedName>
</protein>
<dbReference type="EMBL" id="RBNJ01004492">
    <property type="protein sequence ID" value="RUS29923.1"/>
    <property type="molecule type" value="Genomic_DNA"/>
</dbReference>
<dbReference type="AlphaFoldDB" id="A0A433QJG9"/>
<sequence length="160" mass="17592">MPKFTEALKKKLVIALGHASKQQQLLQLCEQPIDQLPPEFQDETVAGLALDAVKNHDLPDNPAIAIAWNPAGFNDVPVTPGCRNGVPGQTLAALVTYFVASGDVDVHNLHILFMFRMPDILSICERGIPNWLGLPSSRRPRCLLLCNPYRLQNTSMAGRV</sequence>
<comment type="caution">
    <text evidence="1">The sequence shown here is derived from an EMBL/GenBank/DDBJ whole genome shotgun (WGS) entry which is preliminary data.</text>
</comment>
<evidence type="ECO:0000313" key="1">
    <source>
        <dbReference type="EMBL" id="RUS29923.1"/>
    </source>
</evidence>
<reference evidence="1 2" key="1">
    <citation type="journal article" date="2018" name="New Phytol.">
        <title>Phylogenomics of Endogonaceae and evolution of mycorrhizas within Mucoromycota.</title>
        <authorList>
            <person name="Chang Y."/>
            <person name="Desiro A."/>
            <person name="Na H."/>
            <person name="Sandor L."/>
            <person name="Lipzen A."/>
            <person name="Clum A."/>
            <person name="Barry K."/>
            <person name="Grigoriev I.V."/>
            <person name="Martin F.M."/>
            <person name="Stajich J.E."/>
            <person name="Smith M.E."/>
            <person name="Bonito G."/>
            <person name="Spatafora J.W."/>
        </authorList>
    </citation>
    <scope>NUCLEOTIDE SEQUENCE [LARGE SCALE GENOMIC DNA]</scope>
    <source>
        <strain evidence="1 2">AD002</strain>
    </source>
</reference>
<keyword evidence="2" id="KW-1185">Reference proteome</keyword>
<dbReference type="Proteomes" id="UP000274822">
    <property type="component" value="Unassembled WGS sequence"/>
</dbReference>
<accession>A0A433QJG9</accession>